<dbReference type="Pfam" id="PF00535">
    <property type="entry name" value="Glycos_transf_2"/>
    <property type="match status" value="1"/>
</dbReference>
<feature type="domain" description="Glycosyltransferase 2-like" evidence="1">
    <location>
        <begin position="9"/>
        <end position="118"/>
    </location>
</feature>
<protein>
    <submittedName>
        <fullName evidence="2">Glycosyl transferase family 2</fullName>
    </submittedName>
</protein>
<dbReference type="Proteomes" id="UP000028525">
    <property type="component" value="Unassembled WGS sequence"/>
</dbReference>
<evidence type="ECO:0000313" key="2">
    <source>
        <dbReference type="EMBL" id="KEZ88003.1"/>
    </source>
</evidence>
<reference evidence="2 3" key="1">
    <citation type="submission" date="2014-07" db="EMBL/GenBank/DDBJ databases">
        <title>Draft genome of Clostridium celerecrescens 152B isolated from sediments associated with methane hydrate from Krishna Godavari basin.</title>
        <authorList>
            <person name="Honkalas V.S."/>
            <person name="Dabir A.P."/>
            <person name="Arora P."/>
            <person name="Dhakephalkar P.K."/>
        </authorList>
    </citation>
    <scope>NUCLEOTIDE SEQUENCE [LARGE SCALE GENOMIC DNA]</scope>
    <source>
        <strain evidence="2 3">152B</strain>
    </source>
</reference>
<dbReference type="SUPFAM" id="SSF48452">
    <property type="entry name" value="TPR-like"/>
    <property type="match status" value="1"/>
</dbReference>
<dbReference type="EMBL" id="JPME01000027">
    <property type="protein sequence ID" value="KEZ88003.1"/>
    <property type="molecule type" value="Genomic_DNA"/>
</dbReference>
<keyword evidence="3" id="KW-1185">Reference proteome</keyword>
<dbReference type="InterPro" id="IPR029044">
    <property type="entry name" value="Nucleotide-diphossugar_trans"/>
</dbReference>
<keyword evidence="2" id="KW-0808">Transferase</keyword>
<dbReference type="GO" id="GO:0016740">
    <property type="term" value="F:transferase activity"/>
    <property type="evidence" value="ECO:0007669"/>
    <property type="project" value="UniProtKB-KW"/>
</dbReference>
<dbReference type="AlphaFoldDB" id="A0A084JGB9"/>
<comment type="caution">
    <text evidence="2">The sequence shown here is derived from an EMBL/GenBank/DDBJ whole genome shotgun (WGS) entry which is preliminary data.</text>
</comment>
<name>A0A084JGB9_9FIRM</name>
<dbReference type="InterPro" id="IPR011990">
    <property type="entry name" value="TPR-like_helical_dom_sf"/>
</dbReference>
<evidence type="ECO:0000313" key="3">
    <source>
        <dbReference type="Proteomes" id="UP000028525"/>
    </source>
</evidence>
<organism evidence="2 3">
    <name type="scientific">Lacrimispora celerecrescens</name>
    <dbReference type="NCBI Taxonomy" id="29354"/>
    <lineage>
        <taxon>Bacteria</taxon>
        <taxon>Bacillati</taxon>
        <taxon>Bacillota</taxon>
        <taxon>Clostridia</taxon>
        <taxon>Lachnospirales</taxon>
        <taxon>Lachnospiraceae</taxon>
        <taxon>Lacrimispora</taxon>
    </lineage>
</organism>
<dbReference type="RefSeq" id="WP_038283866.1">
    <property type="nucleotide sequence ID" value="NZ_JPME01000027.1"/>
</dbReference>
<dbReference type="SUPFAM" id="SSF53448">
    <property type="entry name" value="Nucleotide-diphospho-sugar transferases"/>
    <property type="match status" value="1"/>
</dbReference>
<evidence type="ECO:0000259" key="1">
    <source>
        <dbReference type="Pfam" id="PF00535"/>
    </source>
</evidence>
<proteinExistence type="predicted"/>
<accession>A0A084JGB9</accession>
<dbReference type="OrthoDB" id="9815923at2"/>
<gene>
    <name evidence="2" type="ORF">IO98_19395</name>
</gene>
<dbReference type="Gene3D" id="1.25.40.10">
    <property type="entry name" value="Tetratricopeptide repeat domain"/>
    <property type="match status" value="2"/>
</dbReference>
<dbReference type="InterPro" id="IPR001173">
    <property type="entry name" value="Glyco_trans_2-like"/>
</dbReference>
<dbReference type="STRING" id="29354.IO98_19395"/>
<sequence>MNLKICVYAICKNEVQFVDKWMDSMSEADLIVVTDTGSDDGTVEKLKERGAVVYVDIVKPWRFDVARNISLDHVPEDIDICVCTDLDELFNPGWRNKLEEAWLNHRPEGSMPSAIMGRYPYNWSLKEDGTPDIQFYYFKVHSRQGFRWKCPIHEYLQYMGNLPIETIYIEEMILSHYPDPDKSRGSYLPLLELAVKEAPEDERMRYYLGREYMYKSQWQKCLETLKEYLALPAAVWSDERCAAMRWIAKSYYKLGDLKGAYAWYYRAIAEVPEMRDSYVEFSKMCYEIKDWAMTYFLTKEALKIKEKSRTFVNMGYSWDYTLDDFCAIAAYWLGMPKESLEHVKSALKYAPDNERLKSNFNIIAAVQKSNNP</sequence>
<dbReference type="Gene3D" id="3.90.550.10">
    <property type="entry name" value="Spore Coat Polysaccharide Biosynthesis Protein SpsA, Chain A"/>
    <property type="match status" value="1"/>
</dbReference>